<name>A0ABS1GGA7_9AQUI</name>
<dbReference type="Proteomes" id="UP000772812">
    <property type="component" value="Unassembled WGS sequence"/>
</dbReference>
<feature type="transmembrane region" description="Helical" evidence="1">
    <location>
        <begin position="12"/>
        <end position="39"/>
    </location>
</feature>
<dbReference type="EMBL" id="JAACYA010000001">
    <property type="protein sequence ID" value="MBK3331958.1"/>
    <property type="molecule type" value="Genomic_DNA"/>
</dbReference>
<dbReference type="RefSeq" id="WP_200673354.1">
    <property type="nucleotide sequence ID" value="NZ_JAACYA010000001.1"/>
</dbReference>
<evidence type="ECO:0000256" key="1">
    <source>
        <dbReference type="SAM" id="Phobius"/>
    </source>
</evidence>
<comment type="caution">
    <text evidence="2">The sequence shown here is derived from an EMBL/GenBank/DDBJ whole genome shotgun (WGS) entry which is preliminary data.</text>
</comment>
<feature type="transmembrane region" description="Helical" evidence="1">
    <location>
        <begin position="59"/>
        <end position="81"/>
    </location>
</feature>
<proteinExistence type="predicted"/>
<gene>
    <name evidence="2" type="ORF">GWK41_02600</name>
</gene>
<keyword evidence="1" id="KW-0812">Transmembrane</keyword>
<feature type="transmembrane region" description="Helical" evidence="1">
    <location>
        <begin position="127"/>
        <end position="148"/>
    </location>
</feature>
<sequence>MNLTKGVNIGSVLFAGFVAGYVMYVVDLALDGFLGLFGSYKIYKQWLVDAELFPGFEDIALFLGHQLNGMLFGFFFAYPYVYNRLPSSLILKGGLFAVIWHILVLIVSGITGLLGSKWMSALIHMDVSGHITLFLLHLVWGITLSLFYKPPEEKL</sequence>
<keyword evidence="1" id="KW-1133">Transmembrane helix</keyword>
<keyword evidence="3" id="KW-1185">Reference proteome</keyword>
<evidence type="ECO:0000313" key="3">
    <source>
        <dbReference type="Proteomes" id="UP000772812"/>
    </source>
</evidence>
<evidence type="ECO:0008006" key="4">
    <source>
        <dbReference type="Google" id="ProtNLM"/>
    </source>
</evidence>
<organism evidence="2 3">
    <name type="scientific">Persephonella atlantica</name>
    <dbReference type="NCBI Taxonomy" id="2699429"/>
    <lineage>
        <taxon>Bacteria</taxon>
        <taxon>Pseudomonadati</taxon>
        <taxon>Aquificota</taxon>
        <taxon>Aquificia</taxon>
        <taxon>Aquificales</taxon>
        <taxon>Hydrogenothermaceae</taxon>
        <taxon>Persephonella</taxon>
    </lineage>
</organism>
<keyword evidence="1" id="KW-0472">Membrane</keyword>
<reference evidence="2 3" key="1">
    <citation type="journal article" date="2021" name="Syst. Appl. Microbiol.">
        <title>Persephonella atlantica sp. nov.: How to adapt to physico-chemical gradients in high temperature hydrothermal habitats.</title>
        <authorList>
            <person name="Francois D.X."/>
            <person name="Godfroy A."/>
            <person name="Mathien C."/>
            <person name="Aube J."/>
            <person name="Cathalot C."/>
            <person name="Lesongeur F."/>
            <person name="L'Haridon S."/>
            <person name="Philippon X."/>
            <person name="Roussel E.G."/>
        </authorList>
    </citation>
    <scope>NUCLEOTIDE SEQUENCE [LARGE SCALE GENOMIC DNA]</scope>
    <source>
        <strain evidence="2 3">MO1340</strain>
    </source>
</reference>
<feature type="transmembrane region" description="Helical" evidence="1">
    <location>
        <begin position="93"/>
        <end position="115"/>
    </location>
</feature>
<evidence type="ECO:0000313" key="2">
    <source>
        <dbReference type="EMBL" id="MBK3331958.1"/>
    </source>
</evidence>
<accession>A0ABS1GGA7</accession>
<protein>
    <recommendedName>
        <fullName evidence="4">DUF1440 domain-containing protein</fullName>
    </recommendedName>
</protein>